<comment type="caution">
    <text evidence="1">The sequence shown here is derived from an EMBL/GenBank/DDBJ whole genome shotgun (WGS) entry which is preliminary data.</text>
</comment>
<keyword evidence="2" id="KW-1185">Reference proteome</keyword>
<protein>
    <submittedName>
        <fullName evidence="1">Uncharacterized protein</fullName>
    </submittedName>
</protein>
<dbReference type="AlphaFoldDB" id="C0CM45"/>
<evidence type="ECO:0000313" key="1">
    <source>
        <dbReference type="EMBL" id="EEG49115.1"/>
    </source>
</evidence>
<dbReference type="Proteomes" id="UP000003100">
    <property type="component" value="Unassembled WGS sequence"/>
</dbReference>
<organism evidence="1 2">
    <name type="scientific">Blautia hydrogenotrophica (strain DSM 10507 / JCM 14656 / S5a33)</name>
    <name type="common">Ruminococcus hydrogenotrophicus</name>
    <dbReference type="NCBI Taxonomy" id="476272"/>
    <lineage>
        <taxon>Bacteria</taxon>
        <taxon>Bacillati</taxon>
        <taxon>Bacillota</taxon>
        <taxon>Clostridia</taxon>
        <taxon>Lachnospirales</taxon>
        <taxon>Lachnospiraceae</taxon>
        <taxon>Blautia</taxon>
    </lineage>
</organism>
<gene>
    <name evidence="1" type="ORF">RUMHYD_01921</name>
</gene>
<proteinExistence type="predicted"/>
<dbReference type="HOGENOM" id="CLU_1955358_0_0_9"/>
<dbReference type="EMBL" id="ACBZ01000101">
    <property type="protein sequence ID" value="EEG49115.1"/>
    <property type="molecule type" value="Genomic_DNA"/>
</dbReference>
<dbReference type="PATRIC" id="fig|476272.21.peg.1964"/>
<sequence length="128" mass="14813">MDKGRIKNILFAADTFKECNQFLNDLANDLFEKGIIFDINKRAMSIKTKNARLICVSETLSYSGLFQRLPFDYYIFTGYARWEEHGFHKLCISRTKIGAKEIDDMNDLIRVMLGEEMLNGRGNDNKTS</sequence>
<evidence type="ECO:0000313" key="2">
    <source>
        <dbReference type="Proteomes" id="UP000003100"/>
    </source>
</evidence>
<reference evidence="1 2" key="1">
    <citation type="submission" date="2009-01" db="EMBL/GenBank/DDBJ databases">
        <authorList>
            <person name="Fulton L."/>
            <person name="Clifton S."/>
            <person name="Fulton B."/>
            <person name="Xu J."/>
            <person name="Minx P."/>
            <person name="Pepin K.H."/>
            <person name="Johnson M."/>
            <person name="Bhonagiri V."/>
            <person name="Nash W.E."/>
            <person name="Mardis E.R."/>
            <person name="Wilson R.K."/>
        </authorList>
    </citation>
    <scope>NUCLEOTIDE SEQUENCE [LARGE SCALE GENOMIC DNA]</scope>
    <source>
        <strain evidence="2">DSM 10507 / JCM 14656 / S5a33</strain>
    </source>
</reference>
<accession>C0CM45</accession>
<name>C0CM45_BLAHS</name>
<dbReference type="RefSeq" id="WP_005948821.1">
    <property type="nucleotide sequence ID" value="NZ_CP136423.1"/>
</dbReference>
<reference evidence="1 2" key="2">
    <citation type="submission" date="2009-02" db="EMBL/GenBank/DDBJ databases">
        <title>Draft genome sequence of Blautia hydrogenotrophica DSM 10507 (Ruminococcus hydrogenotrophicus DSM 10507).</title>
        <authorList>
            <person name="Sudarsanam P."/>
            <person name="Ley R."/>
            <person name="Guruge J."/>
            <person name="Turnbaugh P.J."/>
            <person name="Mahowald M."/>
            <person name="Liep D."/>
            <person name="Gordon J."/>
        </authorList>
    </citation>
    <scope>NUCLEOTIDE SEQUENCE [LARGE SCALE GENOMIC DNA]</scope>
    <source>
        <strain evidence="2">DSM 10507 / JCM 14656 / S5a33</strain>
    </source>
</reference>
<dbReference type="GeneID" id="86822338"/>